<dbReference type="Proteomes" id="UP000287651">
    <property type="component" value="Unassembled WGS sequence"/>
</dbReference>
<reference evidence="1 2" key="1">
    <citation type="journal article" date="2014" name="Agronomy (Basel)">
        <title>A Draft Genome Sequence for Ensete ventricosum, the Drought-Tolerant Tree Against Hunger.</title>
        <authorList>
            <person name="Harrison J."/>
            <person name="Moore K.A."/>
            <person name="Paszkiewicz K."/>
            <person name="Jones T."/>
            <person name="Grant M."/>
            <person name="Ambacheew D."/>
            <person name="Muzemil S."/>
            <person name="Studholme D.J."/>
        </authorList>
    </citation>
    <scope>NUCLEOTIDE SEQUENCE [LARGE SCALE GENOMIC DNA]</scope>
</reference>
<evidence type="ECO:0000313" key="2">
    <source>
        <dbReference type="Proteomes" id="UP000287651"/>
    </source>
</evidence>
<comment type="caution">
    <text evidence="1">The sequence shown here is derived from an EMBL/GenBank/DDBJ whole genome shotgun (WGS) entry which is preliminary data.</text>
</comment>
<dbReference type="AlphaFoldDB" id="A0A426Z631"/>
<sequence>MRASALPCLCDLDIDVVKDLPRDVLLEMDDIYEGELSDLIRKSGKKDSHINSCSSTVSLPNEDTNVIDGCIASGHVDSIVLDLGSKDKGKLPIREVCLQTMTLNPKTVDPCRSKNPNKKVQVSVPENVKVHIFCFSYFRFSTVSKLLLRVYNRTLPLFQVNALKVTWSLN</sequence>
<organism evidence="1 2">
    <name type="scientific">Ensete ventricosum</name>
    <name type="common">Abyssinian banana</name>
    <name type="synonym">Musa ensete</name>
    <dbReference type="NCBI Taxonomy" id="4639"/>
    <lineage>
        <taxon>Eukaryota</taxon>
        <taxon>Viridiplantae</taxon>
        <taxon>Streptophyta</taxon>
        <taxon>Embryophyta</taxon>
        <taxon>Tracheophyta</taxon>
        <taxon>Spermatophyta</taxon>
        <taxon>Magnoliopsida</taxon>
        <taxon>Liliopsida</taxon>
        <taxon>Zingiberales</taxon>
        <taxon>Musaceae</taxon>
        <taxon>Ensete</taxon>
    </lineage>
</organism>
<dbReference type="EMBL" id="AMZH03008213">
    <property type="protein sequence ID" value="RRT59434.1"/>
    <property type="molecule type" value="Genomic_DNA"/>
</dbReference>
<protein>
    <submittedName>
        <fullName evidence="1">Uncharacterized protein</fullName>
    </submittedName>
</protein>
<proteinExistence type="predicted"/>
<evidence type="ECO:0000313" key="1">
    <source>
        <dbReference type="EMBL" id="RRT59434.1"/>
    </source>
</evidence>
<accession>A0A426Z631</accession>
<name>A0A426Z631_ENSVE</name>
<gene>
    <name evidence="1" type="ORF">B296_00019414</name>
</gene>